<evidence type="ECO:0000313" key="1">
    <source>
        <dbReference type="EMBL" id="MBB6106099.1"/>
    </source>
</evidence>
<sequence>MRREPASGFWVGEVSPADLPANQEPFIGKSKLNPIRNSMRNSMRNGCGLSHALFSCDHIRRCTLPPRHPETSVIYLPTRRKLSIGFPMLAGAIDVHATFSQGSAPLADIEHRHGGRSGV</sequence>
<organism evidence="1 2">
    <name type="scientific">Paraburkholderia bannensis</name>
    <dbReference type="NCBI Taxonomy" id="765414"/>
    <lineage>
        <taxon>Bacteria</taxon>
        <taxon>Pseudomonadati</taxon>
        <taxon>Pseudomonadota</taxon>
        <taxon>Betaproteobacteria</taxon>
        <taxon>Burkholderiales</taxon>
        <taxon>Burkholderiaceae</taxon>
        <taxon>Paraburkholderia</taxon>
    </lineage>
</organism>
<gene>
    <name evidence="1" type="ORF">F4827_005969</name>
</gene>
<dbReference type="EMBL" id="JACHBW010000022">
    <property type="protein sequence ID" value="MBB6106099.1"/>
    <property type="molecule type" value="Genomic_DNA"/>
</dbReference>
<evidence type="ECO:0000313" key="2">
    <source>
        <dbReference type="Proteomes" id="UP000571554"/>
    </source>
</evidence>
<dbReference type="AlphaFoldDB" id="A0A7W9U316"/>
<name>A0A7W9U316_9BURK</name>
<accession>A0A7W9U316</accession>
<comment type="caution">
    <text evidence="1">The sequence shown here is derived from an EMBL/GenBank/DDBJ whole genome shotgun (WGS) entry which is preliminary data.</text>
</comment>
<reference evidence="1 2" key="1">
    <citation type="submission" date="2020-08" db="EMBL/GenBank/DDBJ databases">
        <title>Above-ground endophytic microbial communities from plants in different locations in the United States.</title>
        <authorList>
            <person name="Frank C."/>
        </authorList>
    </citation>
    <scope>NUCLEOTIDE SEQUENCE [LARGE SCALE GENOMIC DNA]</scope>
    <source>
        <strain evidence="1 2">WP4_2_2</strain>
    </source>
</reference>
<dbReference type="Proteomes" id="UP000571554">
    <property type="component" value="Unassembled WGS sequence"/>
</dbReference>
<protein>
    <submittedName>
        <fullName evidence="1">Uncharacterized protein</fullName>
    </submittedName>
</protein>
<dbReference type="RefSeq" id="WP_183730722.1">
    <property type="nucleotide sequence ID" value="NZ_JACHBW010000022.1"/>
</dbReference>
<keyword evidence="2" id="KW-1185">Reference proteome</keyword>
<proteinExistence type="predicted"/>